<feature type="region of interest" description="Disordered" evidence="1">
    <location>
        <begin position="139"/>
        <end position="181"/>
    </location>
</feature>
<keyword evidence="3" id="KW-1185">Reference proteome</keyword>
<name>A0A804PID6_MAIZE</name>
<proteinExistence type="predicted"/>
<protein>
    <submittedName>
        <fullName evidence="2">Uncharacterized protein</fullName>
    </submittedName>
</protein>
<accession>A0A804PID6</accession>
<feature type="compositionally biased region" description="Basic and acidic residues" evidence="1">
    <location>
        <begin position="86"/>
        <end position="98"/>
    </location>
</feature>
<evidence type="ECO:0000313" key="2">
    <source>
        <dbReference type="EnsemblPlants" id="Zm00001eb243710_P001"/>
    </source>
</evidence>
<dbReference type="InParanoid" id="A0A804PID6"/>
<dbReference type="EnsemblPlants" id="Zm00001eb243710_T001">
    <property type="protein sequence ID" value="Zm00001eb243710_P001"/>
    <property type="gene ID" value="Zm00001eb243710"/>
</dbReference>
<feature type="compositionally biased region" description="Basic residues" evidence="1">
    <location>
        <begin position="27"/>
        <end position="42"/>
    </location>
</feature>
<evidence type="ECO:0000313" key="3">
    <source>
        <dbReference type="Proteomes" id="UP000007305"/>
    </source>
</evidence>
<reference evidence="2" key="3">
    <citation type="submission" date="2021-05" db="UniProtKB">
        <authorList>
            <consortium name="EnsemblPlants"/>
        </authorList>
    </citation>
    <scope>IDENTIFICATION</scope>
    <source>
        <strain evidence="2">cv. B73</strain>
    </source>
</reference>
<dbReference type="Proteomes" id="UP000007305">
    <property type="component" value="Chromosome 5"/>
</dbReference>
<reference evidence="3" key="1">
    <citation type="journal article" date="2009" name="Science">
        <title>The B73 maize genome: complexity, diversity, and dynamics.</title>
        <authorList>
            <person name="Schnable P.S."/>
            <person name="Ware D."/>
            <person name="Fulton R.S."/>
            <person name="Stein J.C."/>
            <person name="Wei F."/>
            <person name="Pasternak S."/>
            <person name="Liang C."/>
            <person name="Zhang J."/>
            <person name="Fulton L."/>
            <person name="Graves T.A."/>
            <person name="Minx P."/>
            <person name="Reily A.D."/>
            <person name="Courtney L."/>
            <person name="Kruchowski S.S."/>
            <person name="Tomlinson C."/>
            <person name="Strong C."/>
            <person name="Delehaunty K."/>
            <person name="Fronick C."/>
            <person name="Courtney B."/>
            <person name="Rock S.M."/>
            <person name="Belter E."/>
            <person name="Du F."/>
            <person name="Kim K."/>
            <person name="Abbott R.M."/>
            <person name="Cotton M."/>
            <person name="Levy A."/>
            <person name="Marchetto P."/>
            <person name="Ochoa K."/>
            <person name="Jackson S.M."/>
            <person name="Gillam B."/>
            <person name="Chen W."/>
            <person name="Yan L."/>
            <person name="Higginbotham J."/>
            <person name="Cardenas M."/>
            <person name="Waligorski J."/>
            <person name="Applebaum E."/>
            <person name="Phelps L."/>
            <person name="Falcone J."/>
            <person name="Kanchi K."/>
            <person name="Thane T."/>
            <person name="Scimone A."/>
            <person name="Thane N."/>
            <person name="Henke J."/>
            <person name="Wang T."/>
            <person name="Ruppert J."/>
            <person name="Shah N."/>
            <person name="Rotter K."/>
            <person name="Hodges J."/>
            <person name="Ingenthron E."/>
            <person name="Cordes M."/>
            <person name="Kohlberg S."/>
            <person name="Sgro J."/>
            <person name="Delgado B."/>
            <person name="Mead K."/>
            <person name="Chinwalla A."/>
            <person name="Leonard S."/>
            <person name="Crouse K."/>
            <person name="Collura K."/>
            <person name="Kudrna D."/>
            <person name="Currie J."/>
            <person name="He R."/>
            <person name="Angelova A."/>
            <person name="Rajasekar S."/>
            <person name="Mueller T."/>
            <person name="Lomeli R."/>
            <person name="Scara G."/>
            <person name="Ko A."/>
            <person name="Delaney K."/>
            <person name="Wissotski M."/>
            <person name="Lopez G."/>
            <person name="Campos D."/>
            <person name="Braidotti M."/>
            <person name="Ashley E."/>
            <person name="Golser W."/>
            <person name="Kim H."/>
            <person name="Lee S."/>
            <person name="Lin J."/>
            <person name="Dujmic Z."/>
            <person name="Kim W."/>
            <person name="Talag J."/>
            <person name="Zuccolo A."/>
            <person name="Fan C."/>
            <person name="Sebastian A."/>
            <person name="Kramer M."/>
            <person name="Spiegel L."/>
            <person name="Nascimento L."/>
            <person name="Zutavern T."/>
            <person name="Miller B."/>
            <person name="Ambroise C."/>
            <person name="Muller S."/>
            <person name="Spooner W."/>
            <person name="Narechania A."/>
            <person name="Ren L."/>
            <person name="Wei S."/>
            <person name="Kumari S."/>
            <person name="Faga B."/>
            <person name="Levy M.J."/>
            <person name="McMahan L."/>
            <person name="Van Buren P."/>
            <person name="Vaughn M.W."/>
            <person name="Ying K."/>
            <person name="Yeh C.-T."/>
            <person name="Emrich S.J."/>
            <person name="Jia Y."/>
            <person name="Kalyanaraman A."/>
            <person name="Hsia A.-P."/>
            <person name="Barbazuk W.B."/>
            <person name="Baucom R.S."/>
            <person name="Brutnell T.P."/>
            <person name="Carpita N.C."/>
            <person name="Chaparro C."/>
            <person name="Chia J.-M."/>
            <person name="Deragon J.-M."/>
            <person name="Estill J.C."/>
            <person name="Fu Y."/>
            <person name="Jeddeloh J.A."/>
            <person name="Han Y."/>
            <person name="Lee H."/>
            <person name="Li P."/>
            <person name="Lisch D.R."/>
            <person name="Liu S."/>
            <person name="Liu Z."/>
            <person name="Nagel D.H."/>
            <person name="McCann M.C."/>
            <person name="SanMiguel P."/>
            <person name="Myers A.M."/>
            <person name="Nettleton D."/>
            <person name="Nguyen J."/>
            <person name="Penning B.W."/>
            <person name="Ponnala L."/>
            <person name="Schneider K.L."/>
            <person name="Schwartz D.C."/>
            <person name="Sharma A."/>
            <person name="Soderlund C."/>
            <person name="Springer N.M."/>
            <person name="Sun Q."/>
            <person name="Wang H."/>
            <person name="Waterman M."/>
            <person name="Westerman R."/>
            <person name="Wolfgruber T.K."/>
            <person name="Yang L."/>
            <person name="Yu Y."/>
            <person name="Zhang L."/>
            <person name="Zhou S."/>
            <person name="Zhu Q."/>
            <person name="Bennetzen J.L."/>
            <person name="Dawe R.K."/>
            <person name="Jiang J."/>
            <person name="Jiang N."/>
            <person name="Presting G.G."/>
            <person name="Wessler S.R."/>
            <person name="Aluru S."/>
            <person name="Martienssen R.A."/>
            <person name="Clifton S.W."/>
            <person name="McCombie W.R."/>
            <person name="Wing R.A."/>
            <person name="Wilson R.K."/>
        </authorList>
    </citation>
    <scope>NUCLEOTIDE SEQUENCE [LARGE SCALE GENOMIC DNA]</scope>
    <source>
        <strain evidence="3">cv. B73</strain>
    </source>
</reference>
<dbReference type="Gramene" id="Zm00001eb243710_T001">
    <property type="protein sequence ID" value="Zm00001eb243710_P001"/>
    <property type="gene ID" value="Zm00001eb243710"/>
</dbReference>
<organism evidence="2 3">
    <name type="scientific">Zea mays</name>
    <name type="common">Maize</name>
    <dbReference type="NCBI Taxonomy" id="4577"/>
    <lineage>
        <taxon>Eukaryota</taxon>
        <taxon>Viridiplantae</taxon>
        <taxon>Streptophyta</taxon>
        <taxon>Embryophyta</taxon>
        <taxon>Tracheophyta</taxon>
        <taxon>Spermatophyta</taxon>
        <taxon>Magnoliopsida</taxon>
        <taxon>Liliopsida</taxon>
        <taxon>Poales</taxon>
        <taxon>Poaceae</taxon>
        <taxon>PACMAD clade</taxon>
        <taxon>Panicoideae</taxon>
        <taxon>Andropogonodae</taxon>
        <taxon>Andropogoneae</taxon>
        <taxon>Tripsacinae</taxon>
        <taxon>Zea</taxon>
    </lineage>
</organism>
<evidence type="ECO:0000256" key="1">
    <source>
        <dbReference type="SAM" id="MobiDB-lite"/>
    </source>
</evidence>
<feature type="compositionally biased region" description="Polar residues" evidence="1">
    <location>
        <begin position="166"/>
        <end position="181"/>
    </location>
</feature>
<reference evidence="2" key="2">
    <citation type="submission" date="2019-07" db="EMBL/GenBank/DDBJ databases">
        <authorList>
            <person name="Seetharam A."/>
            <person name="Woodhouse M."/>
            <person name="Cannon E."/>
        </authorList>
    </citation>
    <scope>NUCLEOTIDE SEQUENCE [LARGE SCALE GENOMIC DNA]</scope>
    <source>
        <strain evidence="2">cv. B73</strain>
    </source>
</reference>
<feature type="compositionally biased region" description="Low complexity" evidence="1">
    <location>
        <begin position="99"/>
        <end position="121"/>
    </location>
</feature>
<sequence>MSVSVRIPTAILAGIVALPPPYEPPPRRRPHYRQAPAHHKPRTPQPSSATEPPFSPVAPHPRKRSTPTATVNPVDTAAAYIRQTTKRVERLKERKRELVASARASSSSHGSRSRSSSVGAAEVEVQHLRSGLHAILVITSAPPSEGRRSTALCTPWRRPTARFRTRTSPSSAQGPSTPSTR</sequence>
<dbReference type="AlphaFoldDB" id="A0A804PID6"/>
<feature type="region of interest" description="Disordered" evidence="1">
    <location>
        <begin position="17"/>
        <end position="121"/>
    </location>
</feature>